<comment type="caution">
    <text evidence="3">The sequence shown here is derived from an EMBL/GenBank/DDBJ whole genome shotgun (WGS) entry which is preliminary data.</text>
</comment>
<evidence type="ECO:0000313" key="3">
    <source>
        <dbReference type="EMBL" id="OIG73919.1"/>
    </source>
</evidence>
<dbReference type="Proteomes" id="UP000233757">
    <property type="component" value="Unassembled WGS sequence"/>
</dbReference>
<dbReference type="RefSeq" id="WP_001260065.1">
    <property type="nucleotide sequence ID" value="NZ_AP031577.1"/>
</dbReference>
<reference evidence="3 5" key="1">
    <citation type="submission" date="2016-05" db="EMBL/GenBank/DDBJ databases">
        <title>The evolution of Acinetobacter baumannii in vivo.</title>
        <authorList>
            <person name="Hua X."/>
            <person name="Yu Y."/>
        </authorList>
    </citation>
    <scope>NUCLEOTIDE SEQUENCE [LARGE SCALE GENOMIC DNA]</scope>
    <source>
        <strain evidence="3 5">XH647</strain>
    </source>
</reference>
<evidence type="ECO:0000313" key="5">
    <source>
        <dbReference type="Proteomes" id="UP000179937"/>
    </source>
</evidence>
<dbReference type="EMBL" id="PHJU02000033">
    <property type="protein sequence ID" value="PQL81571.1"/>
    <property type="molecule type" value="Genomic_DNA"/>
</dbReference>
<dbReference type="Proteomes" id="UP000179937">
    <property type="component" value="Unassembled WGS sequence"/>
</dbReference>
<sequence>MRTNYLRGSKRYENNLNGQVNQKSTFREFVGKDEEHGLYKVRLGYTVYAANHTLTRVYTVNENNELTPVSQYTLNTKEWILRNLETEIKYRRGRELGQILQKTHIPSPDRKAYKIRRGFLGTR</sequence>
<dbReference type="PATRIC" id="fig|470.1320.peg.155"/>
<name>A0A0D7RK13_ACIBA</name>
<dbReference type="Proteomes" id="UP000461234">
    <property type="component" value="Unassembled WGS sequence"/>
</dbReference>
<organism evidence="3 5">
    <name type="scientific">Acinetobacter baumannii</name>
    <dbReference type="NCBI Taxonomy" id="470"/>
    <lineage>
        <taxon>Bacteria</taxon>
        <taxon>Pseudomonadati</taxon>
        <taxon>Pseudomonadota</taxon>
        <taxon>Gammaproteobacteria</taxon>
        <taxon>Moraxellales</taxon>
        <taxon>Moraxellaceae</taxon>
        <taxon>Acinetobacter</taxon>
        <taxon>Acinetobacter calcoaceticus/baumannii complex</taxon>
    </lineage>
</organism>
<reference evidence="1" key="3">
    <citation type="submission" date="2019-07" db="EMBL/GenBank/DDBJ databases">
        <title>Biological characteristics of mucoid Acinetobacter baumannii from a general hospital in China.</title>
        <authorList>
            <person name="Hua X."/>
            <person name="Yu Y."/>
        </authorList>
    </citation>
    <scope>NUCLEOTIDE SEQUENCE [LARGE SCALE GENOMIC DNA]</scope>
    <source>
        <strain evidence="1">N41</strain>
    </source>
</reference>
<reference evidence="2 7" key="4">
    <citation type="submission" date="2019-10" db="EMBL/GenBank/DDBJ databases">
        <title>Genetic environment of the oxa23 gene and comparative analysis of carbapenem resistant Acinetobacter baumannii isolates belonging to global clone 1, lineage 2 recovered in a burns hospital outbreak in 2012-2013.</title>
        <authorList>
            <person name="Douraghi M."/>
            <person name="Aris P."/>
            <person name="Kenyon J."/>
            <person name="Hamidian M."/>
        </authorList>
    </citation>
    <scope>NUCLEOTIDE SEQUENCE [LARGE SCALE GENOMIC DNA]</scope>
    <source>
        <strain evidence="2 7">ABS103</strain>
    </source>
</reference>
<dbReference type="EMBL" id="LYKI01000010">
    <property type="protein sequence ID" value="OIG73919.1"/>
    <property type="molecule type" value="Genomic_DNA"/>
</dbReference>
<evidence type="ECO:0000313" key="7">
    <source>
        <dbReference type="Proteomes" id="UP000461234"/>
    </source>
</evidence>
<evidence type="ECO:0000313" key="4">
    <source>
        <dbReference type="EMBL" id="PQL81571.1"/>
    </source>
</evidence>
<dbReference type="EMBL" id="VMBB01000013">
    <property type="protein sequence ID" value="MDR8260894.1"/>
    <property type="molecule type" value="Genomic_DNA"/>
</dbReference>
<evidence type="ECO:0000313" key="6">
    <source>
        <dbReference type="Proteomes" id="UP000233757"/>
    </source>
</evidence>
<proteinExistence type="predicted"/>
<evidence type="ECO:0000313" key="2">
    <source>
        <dbReference type="EMBL" id="MQR50864.1"/>
    </source>
</evidence>
<dbReference type="AlphaFoldDB" id="A0A0D7RK13"/>
<accession>A0A0D7RK13</accession>
<reference evidence="4 6" key="2">
    <citation type="submission" date="2018-02" db="EMBL/GenBank/DDBJ databases">
        <title>Acinetobacter baumanii whole genome sequence.</title>
        <authorList>
            <person name="Qasim Z.J."/>
        </authorList>
    </citation>
    <scope>NUCLEOTIDE SEQUENCE [LARGE SCALE GENOMIC DNA]</scope>
    <source>
        <strain evidence="4 6">ZQ8</strain>
    </source>
</reference>
<dbReference type="EMBL" id="WIOC01000025">
    <property type="protein sequence ID" value="MQR50864.1"/>
    <property type="molecule type" value="Genomic_DNA"/>
</dbReference>
<protein>
    <submittedName>
        <fullName evidence="3">Uncharacterized protein</fullName>
    </submittedName>
</protein>
<gene>
    <name evidence="3" type="ORF">A7M90_16240</name>
    <name evidence="4" type="ORF">CV954_015320</name>
    <name evidence="2" type="ORF">F2P40_16315</name>
    <name evidence="1" type="ORF">FPK87_10495</name>
</gene>
<evidence type="ECO:0000313" key="1">
    <source>
        <dbReference type="EMBL" id="MDR8260894.1"/>
    </source>
</evidence>